<dbReference type="Proteomes" id="UP000262825">
    <property type="component" value="Unassembled WGS sequence"/>
</dbReference>
<dbReference type="PANTHER" id="PTHR12276:SF45">
    <property type="entry name" value="CLATHRIN INTERACTOR 1"/>
    <property type="match status" value="1"/>
</dbReference>
<dbReference type="SUPFAM" id="SSF48464">
    <property type="entry name" value="ENTH/VHS domain"/>
    <property type="match status" value="1"/>
</dbReference>
<evidence type="ECO:0000313" key="3">
    <source>
        <dbReference type="EMBL" id="SSD58796.1"/>
    </source>
</evidence>
<dbReference type="GO" id="GO:0005543">
    <property type="term" value="F:phospholipid binding"/>
    <property type="evidence" value="ECO:0007669"/>
    <property type="project" value="TreeGrafter"/>
</dbReference>
<dbReference type="GO" id="GO:0005886">
    <property type="term" value="C:plasma membrane"/>
    <property type="evidence" value="ECO:0007669"/>
    <property type="project" value="TreeGrafter"/>
</dbReference>
<feature type="region of interest" description="Disordered" evidence="1">
    <location>
        <begin position="340"/>
        <end position="362"/>
    </location>
</feature>
<dbReference type="InterPro" id="IPR013809">
    <property type="entry name" value="ENTH"/>
</dbReference>
<dbReference type="VEuPathDB" id="FungiDB:SCODWIG_00557"/>
<feature type="compositionally biased region" description="Polar residues" evidence="1">
    <location>
        <begin position="385"/>
        <end position="394"/>
    </location>
</feature>
<dbReference type="SMART" id="SM00273">
    <property type="entry name" value="ENTH"/>
    <property type="match status" value="1"/>
</dbReference>
<feature type="region of interest" description="Disordered" evidence="1">
    <location>
        <begin position="234"/>
        <end position="309"/>
    </location>
</feature>
<dbReference type="GO" id="GO:0005829">
    <property type="term" value="C:cytosol"/>
    <property type="evidence" value="ECO:0007669"/>
    <property type="project" value="GOC"/>
</dbReference>
<feature type="compositionally biased region" description="Polar residues" evidence="1">
    <location>
        <begin position="440"/>
        <end position="452"/>
    </location>
</feature>
<feature type="compositionally biased region" description="Basic and acidic residues" evidence="1">
    <location>
        <begin position="396"/>
        <end position="406"/>
    </location>
</feature>
<feature type="compositionally biased region" description="Polar residues" evidence="1">
    <location>
        <begin position="423"/>
        <end position="433"/>
    </location>
</feature>
<protein>
    <submittedName>
        <fullName evidence="3">Related to Epsin-3</fullName>
    </submittedName>
</protein>
<dbReference type="GO" id="GO:0030125">
    <property type="term" value="C:clathrin vesicle coat"/>
    <property type="evidence" value="ECO:0007669"/>
    <property type="project" value="TreeGrafter"/>
</dbReference>
<dbReference type="AlphaFoldDB" id="A0A376B274"/>
<organism evidence="3 4">
    <name type="scientific">Saccharomycodes ludwigii</name>
    <dbReference type="NCBI Taxonomy" id="36035"/>
    <lineage>
        <taxon>Eukaryota</taxon>
        <taxon>Fungi</taxon>
        <taxon>Dikarya</taxon>
        <taxon>Ascomycota</taxon>
        <taxon>Saccharomycotina</taxon>
        <taxon>Saccharomycetes</taxon>
        <taxon>Saccharomycodales</taxon>
        <taxon>Saccharomycodaceae</taxon>
        <taxon>Saccharomycodes</taxon>
    </lineage>
</organism>
<gene>
    <name evidence="3" type="ORF">SCODWIG_00557</name>
</gene>
<dbReference type="InterPro" id="IPR008942">
    <property type="entry name" value="ENTH_VHS"/>
</dbReference>
<dbReference type="EMBL" id="UFAJ01000049">
    <property type="protein sequence ID" value="SSD58796.1"/>
    <property type="molecule type" value="Genomic_DNA"/>
</dbReference>
<name>A0A376B274_9ASCO</name>
<dbReference type="FunFam" id="1.25.40.90:FF:000006">
    <property type="entry name" value="Clathrin interactor 1"/>
    <property type="match status" value="1"/>
</dbReference>
<feature type="domain" description="ENTH" evidence="2">
    <location>
        <begin position="24"/>
        <end position="157"/>
    </location>
</feature>
<keyword evidence="4" id="KW-1185">Reference proteome</keyword>
<feature type="region of interest" description="Disordered" evidence="1">
    <location>
        <begin position="385"/>
        <end position="452"/>
    </location>
</feature>
<dbReference type="GO" id="GO:0005768">
    <property type="term" value="C:endosome"/>
    <property type="evidence" value="ECO:0007669"/>
    <property type="project" value="TreeGrafter"/>
</dbReference>
<dbReference type="Gene3D" id="1.25.40.90">
    <property type="match status" value="1"/>
</dbReference>
<reference evidence="4" key="1">
    <citation type="submission" date="2018-06" db="EMBL/GenBank/DDBJ databases">
        <authorList>
            <person name="Guldener U."/>
        </authorList>
    </citation>
    <scope>NUCLEOTIDE SEQUENCE [LARGE SCALE GENOMIC DNA]</scope>
    <source>
        <strain evidence="4">UTAD17</strain>
    </source>
</reference>
<feature type="compositionally biased region" description="Basic and acidic residues" evidence="1">
    <location>
        <begin position="275"/>
        <end position="286"/>
    </location>
</feature>
<proteinExistence type="predicted"/>
<sequence length="452" mass="51720">MSLETSLNNLNLYDAKKYFRKAQNIVFNYTEIESKVREATNNEPWGASSTLMEQISRGTYNYKEREEIIGMIFRRFTEKSANEWRQIYKALQLLEYLIKHGSERFIDDCRANLSLISMLKDFHYIDNQGKDQGINVRTRALSIVEFLKDDNQIREERKKARETAQKYKGVSNMIGTNGNSAAIGPQFNNRPYTAPGFIRPSTNSISVSADFDDLNDTNGTRDYNHYKSTSYEEYKEDLKEEQNNTNENTKRKSIDFTYSNNNDLPDLLDTSIVTEQHHDEERKTTREDEDDDEFADFQSSIPVAKEPAPVSTADALKSLYNTTTINNAISDVNARNNSNNFSYSTLNPNNNNTNNRNNSNLVSNVALNNKPSDPFSALFNTAKTLNQDTLNPTQPAKKEEITKKEDKEEEKEYDDDDFGELTGPNNIPTGHTNTEVKEPQLSNTNNIDLLDL</sequence>
<dbReference type="CDD" id="cd16992">
    <property type="entry name" value="ENTH_Ent3"/>
    <property type="match status" value="1"/>
</dbReference>
<dbReference type="PANTHER" id="PTHR12276">
    <property type="entry name" value="EPSIN/ENT-RELATED"/>
    <property type="match status" value="1"/>
</dbReference>
<dbReference type="OrthoDB" id="4033880at2759"/>
<evidence type="ECO:0000313" key="4">
    <source>
        <dbReference type="Proteomes" id="UP000262825"/>
    </source>
</evidence>
<dbReference type="GO" id="GO:0030276">
    <property type="term" value="F:clathrin binding"/>
    <property type="evidence" value="ECO:0007669"/>
    <property type="project" value="TreeGrafter"/>
</dbReference>
<feature type="compositionally biased region" description="Acidic residues" evidence="1">
    <location>
        <begin position="407"/>
        <end position="419"/>
    </location>
</feature>
<feature type="compositionally biased region" description="Basic and acidic residues" evidence="1">
    <location>
        <begin position="234"/>
        <end position="254"/>
    </location>
</feature>
<evidence type="ECO:0000256" key="1">
    <source>
        <dbReference type="SAM" id="MobiDB-lite"/>
    </source>
</evidence>
<accession>A0A376B274</accession>
<dbReference type="GO" id="GO:0006895">
    <property type="term" value="P:Golgi to endosome transport"/>
    <property type="evidence" value="ECO:0007669"/>
    <property type="project" value="TreeGrafter"/>
</dbReference>
<dbReference type="Pfam" id="PF01417">
    <property type="entry name" value="ENTH"/>
    <property type="match status" value="1"/>
</dbReference>
<dbReference type="PROSITE" id="PS50942">
    <property type="entry name" value="ENTH"/>
    <property type="match status" value="1"/>
</dbReference>
<dbReference type="GO" id="GO:0006897">
    <property type="term" value="P:endocytosis"/>
    <property type="evidence" value="ECO:0007669"/>
    <property type="project" value="TreeGrafter"/>
</dbReference>
<evidence type="ECO:0000259" key="2">
    <source>
        <dbReference type="PROSITE" id="PS50942"/>
    </source>
</evidence>